<evidence type="ECO:0000313" key="1">
    <source>
        <dbReference type="EMBL" id="GLB46860.1"/>
    </source>
</evidence>
<dbReference type="RefSeq" id="WP_286136322.1">
    <property type="nucleotide sequence ID" value="NZ_BRPL01000002.1"/>
</dbReference>
<dbReference type="AlphaFoldDB" id="A0A9W6B1M1"/>
<proteinExistence type="predicted"/>
<dbReference type="Proteomes" id="UP001144204">
    <property type="component" value="Unassembled WGS sequence"/>
</dbReference>
<organism evidence="1 2">
    <name type="scientific">Philodulcilactobacillus myokoensis</name>
    <dbReference type="NCBI Taxonomy" id="2929573"/>
    <lineage>
        <taxon>Bacteria</taxon>
        <taxon>Bacillati</taxon>
        <taxon>Bacillota</taxon>
        <taxon>Bacilli</taxon>
        <taxon>Lactobacillales</taxon>
        <taxon>Lactobacillaceae</taxon>
        <taxon>Philodulcilactobacillus</taxon>
    </lineage>
</organism>
<dbReference type="EMBL" id="BRPL01000002">
    <property type="protein sequence ID" value="GLB46860.1"/>
    <property type="molecule type" value="Genomic_DNA"/>
</dbReference>
<comment type="caution">
    <text evidence="1">The sequence shown here is derived from an EMBL/GenBank/DDBJ whole genome shotgun (WGS) entry which is preliminary data.</text>
</comment>
<reference evidence="1" key="2">
    <citation type="journal article" date="2023" name="PLoS ONE">
        <title>Philodulcilactobacillus myokoensis gen. nov., sp. nov., a fructophilic, acidophilic, and agar-phobic lactic acid bacterium isolated from fermented vegetable extracts.</title>
        <authorList>
            <person name="Kouya T."/>
            <person name="Ishiyama Y."/>
            <person name="Ohashi S."/>
            <person name="Kumakubo R."/>
            <person name="Yamazaki T."/>
            <person name="Otaki T."/>
        </authorList>
    </citation>
    <scope>NUCLEOTIDE SEQUENCE</scope>
    <source>
        <strain evidence="1">WR16-4</strain>
    </source>
</reference>
<name>A0A9W6B1M1_9LACO</name>
<reference evidence="1" key="1">
    <citation type="submission" date="2022-07" db="EMBL/GenBank/DDBJ databases">
        <authorList>
            <person name="Kouya T."/>
            <person name="Ishiyama Y."/>
        </authorList>
    </citation>
    <scope>NUCLEOTIDE SEQUENCE</scope>
    <source>
        <strain evidence="1">WR16-4</strain>
    </source>
</reference>
<sequence length="187" mass="21413">MRSSSQILNMPLANALNDRDTLIFLIKVLPMADCENIAHQYRIYSFEDALKESALGIATADNFVKRWEHINQQTMASSSETLSNLLKSVGLPLDESRNGIVGYDAEDINDSVHFSNVVKTKKLSKITSQIVPKNFWNYRSGRNHISDMYKNWLDKAVDQFIHNGNSVHEFLNEITKKCCSIIQKYQR</sequence>
<gene>
    <name evidence="1" type="ORF">WR164_08390</name>
</gene>
<keyword evidence="2" id="KW-1185">Reference proteome</keyword>
<evidence type="ECO:0000313" key="2">
    <source>
        <dbReference type="Proteomes" id="UP001144204"/>
    </source>
</evidence>
<accession>A0A9W6B1M1</accession>
<protein>
    <submittedName>
        <fullName evidence="1">Uncharacterized protein</fullName>
    </submittedName>
</protein>